<reference evidence="2" key="2">
    <citation type="submission" date="2021-01" db="UniProtKB">
        <authorList>
            <consortium name="EnsemblPlants"/>
        </authorList>
    </citation>
    <scope>IDENTIFICATION</scope>
</reference>
<reference evidence="2 3" key="1">
    <citation type="journal article" date="2016" name="G3 (Bethesda)">
        <title>First Draft Assembly and Annotation of the Genome of a California Endemic Oak Quercus lobata Nee (Fagaceae).</title>
        <authorList>
            <person name="Sork V.L."/>
            <person name="Fitz-Gibbon S.T."/>
            <person name="Puiu D."/>
            <person name="Crepeau M."/>
            <person name="Gugger P.F."/>
            <person name="Sherman R."/>
            <person name="Stevens K."/>
            <person name="Langley C.H."/>
            <person name="Pellegrini M."/>
            <person name="Salzberg S.L."/>
        </authorList>
    </citation>
    <scope>NUCLEOTIDE SEQUENCE [LARGE SCALE GENOMIC DNA]</scope>
    <source>
        <strain evidence="2 3">cv. SW786</strain>
    </source>
</reference>
<sequence>MSHTDQPLMSKKKNLNVPSELFFDIMSRIPAKSVVRFKSLSKQWCSTILDDPYILHQPPLQTVRTQTNLGIILGNHIGESSIEWTWIQ</sequence>
<dbReference type="AlphaFoldDB" id="A0A7N2LSQ9"/>
<dbReference type="SUPFAM" id="SSF81383">
    <property type="entry name" value="F-box domain"/>
    <property type="match status" value="1"/>
</dbReference>
<accession>A0A7N2LSQ9</accession>
<dbReference type="EnsemblPlants" id="QL05p068369:mrna">
    <property type="protein sequence ID" value="QL05p068369:mrna:CDS:1"/>
    <property type="gene ID" value="QL05p068369"/>
</dbReference>
<dbReference type="Proteomes" id="UP000594261">
    <property type="component" value="Chromosome 5"/>
</dbReference>
<dbReference type="InterPro" id="IPR036047">
    <property type="entry name" value="F-box-like_dom_sf"/>
</dbReference>
<organism evidence="2 3">
    <name type="scientific">Quercus lobata</name>
    <name type="common">Valley oak</name>
    <dbReference type="NCBI Taxonomy" id="97700"/>
    <lineage>
        <taxon>Eukaryota</taxon>
        <taxon>Viridiplantae</taxon>
        <taxon>Streptophyta</taxon>
        <taxon>Embryophyta</taxon>
        <taxon>Tracheophyta</taxon>
        <taxon>Spermatophyta</taxon>
        <taxon>Magnoliopsida</taxon>
        <taxon>eudicotyledons</taxon>
        <taxon>Gunneridae</taxon>
        <taxon>Pentapetalae</taxon>
        <taxon>rosids</taxon>
        <taxon>fabids</taxon>
        <taxon>Fagales</taxon>
        <taxon>Fagaceae</taxon>
        <taxon>Quercus</taxon>
    </lineage>
</organism>
<dbReference type="EMBL" id="LRBV02000005">
    <property type="status" value="NOT_ANNOTATED_CDS"/>
    <property type="molecule type" value="Genomic_DNA"/>
</dbReference>
<name>A0A7N2LSQ9_QUELO</name>
<evidence type="ECO:0000313" key="2">
    <source>
        <dbReference type="EnsemblPlants" id="QL05p068369:mrna:CDS:1"/>
    </source>
</evidence>
<evidence type="ECO:0000313" key="3">
    <source>
        <dbReference type="Proteomes" id="UP000594261"/>
    </source>
</evidence>
<evidence type="ECO:0000259" key="1">
    <source>
        <dbReference type="SMART" id="SM00256"/>
    </source>
</evidence>
<dbReference type="InParanoid" id="A0A7N2LSQ9"/>
<keyword evidence="3" id="KW-1185">Reference proteome</keyword>
<protein>
    <recommendedName>
        <fullName evidence="1">F-box domain-containing protein</fullName>
    </recommendedName>
</protein>
<dbReference type="Gramene" id="QL05p068369:mrna">
    <property type="protein sequence ID" value="QL05p068369:mrna:CDS:1"/>
    <property type="gene ID" value="QL05p068369"/>
</dbReference>
<dbReference type="InterPro" id="IPR001810">
    <property type="entry name" value="F-box_dom"/>
</dbReference>
<dbReference type="SMART" id="SM00256">
    <property type="entry name" value="FBOX"/>
    <property type="match status" value="1"/>
</dbReference>
<feature type="domain" description="F-box" evidence="1">
    <location>
        <begin position="17"/>
        <end position="56"/>
    </location>
</feature>
<dbReference type="Pfam" id="PF00646">
    <property type="entry name" value="F-box"/>
    <property type="match status" value="1"/>
</dbReference>
<proteinExistence type="predicted"/>